<dbReference type="Gene3D" id="3.40.190.290">
    <property type="match status" value="1"/>
</dbReference>
<keyword evidence="7" id="KW-1185">Reference proteome</keyword>
<sequence>MIDKLRRIAIFSSVVDQGSFRAAARHLGLAPSRVSQSVSDLEKEIGVTLLYRSTRHLSLTQEGRILHEQARAMLAAAEIGLDAINPLSTQPAGLLRISAPAFVTQTDLMDDFAEFAKAYPNVSLDLHFTDQQHDIIKDGFDLAIRAGWPQDSDLRSRKIGRTDRHLVASPDYVAARPAPDHPHDLKDWDWIRFIMRADKADFISRDGTAASVSGKYRVTVNSAAALYEFAVRGLGVSAIPDHLAKRGYDRGELVQIMPEWSLQPLGIYAIWPDKSRRENLTTLFVRFLSSRQP</sequence>
<dbReference type="GO" id="GO:0043565">
    <property type="term" value="F:sequence-specific DNA binding"/>
    <property type="evidence" value="ECO:0007669"/>
    <property type="project" value="TreeGrafter"/>
</dbReference>
<dbReference type="FunFam" id="1.10.10.10:FF:000001">
    <property type="entry name" value="LysR family transcriptional regulator"/>
    <property type="match status" value="1"/>
</dbReference>
<dbReference type="Pfam" id="PF03466">
    <property type="entry name" value="LysR_substrate"/>
    <property type="match status" value="1"/>
</dbReference>
<keyword evidence="3" id="KW-0238">DNA-binding</keyword>
<reference evidence="6 7" key="1">
    <citation type="submission" date="2019-03" db="EMBL/GenBank/DDBJ databases">
        <title>Rhodobacteraceae bacterium SM1902, a new member of the family Rhodobacteraceae isolated from Yantai.</title>
        <authorList>
            <person name="Sun Y."/>
        </authorList>
    </citation>
    <scope>NUCLEOTIDE SEQUENCE [LARGE SCALE GENOMIC DNA]</scope>
    <source>
        <strain evidence="6 7">SM1902</strain>
    </source>
</reference>
<dbReference type="PANTHER" id="PTHR30537">
    <property type="entry name" value="HTH-TYPE TRANSCRIPTIONAL REGULATOR"/>
    <property type="match status" value="1"/>
</dbReference>
<proteinExistence type="inferred from homology"/>
<evidence type="ECO:0000256" key="1">
    <source>
        <dbReference type="ARBA" id="ARBA00009437"/>
    </source>
</evidence>
<dbReference type="InterPro" id="IPR036388">
    <property type="entry name" value="WH-like_DNA-bd_sf"/>
</dbReference>
<dbReference type="InterPro" id="IPR036390">
    <property type="entry name" value="WH_DNA-bd_sf"/>
</dbReference>
<evidence type="ECO:0000256" key="2">
    <source>
        <dbReference type="ARBA" id="ARBA00023015"/>
    </source>
</evidence>
<evidence type="ECO:0000256" key="3">
    <source>
        <dbReference type="ARBA" id="ARBA00023125"/>
    </source>
</evidence>
<dbReference type="SUPFAM" id="SSF46785">
    <property type="entry name" value="Winged helix' DNA-binding domain"/>
    <property type="match status" value="1"/>
</dbReference>
<dbReference type="OrthoDB" id="9813056at2"/>
<evidence type="ECO:0000313" key="6">
    <source>
        <dbReference type="EMBL" id="TDL83836.1"/>
    </source>
</evidence>
<keyword evidence="4" id="KW-0804">Transcription</keyword>
<dbReference type="EMBL" id="SMZO01000080">
    <property type="protein sequence ID" value="TDL83836.1"/>
    <property type="molecule type" value="Genomic_DNA"/>
</dbReference>
<dbReference type="RefSeq" id="WP_133344470.1">
    <property type="nucleotide sequence ID" value="NZ_SMZO01000080.1"/>
</dbReference>
<comment type="caution">
    <text evidence="6">The sequence shown here is derived from an EMBL/GenBank/DDBJ whole genome shotgun (WGS) entry which is preliminary data.</text>
</comment>
<dbReference type="Proteomes" id="UP000294562">
    <property type="component" value="Unassembled WGS sequence"/>
</dbReference>
<dbReference type="CDD" id="cd08422">
    <property type="entry name" value="PBP2_CrgA_like"/>
    <property type="match status" value="1"/>
</dbReference>
<gene>
    <name evidence="6" type="ORF">E2L05_19020</name>
</gene>
<dbReference type="PANTHER" id="PTHR30537:SF30">
    <property type="entry name" value="TRANSCRIPTIONAL REGULATOR-RELATED"/>
    <property type="match status" value="1"/>
</dbReference>
<accession>A0A4R6APC2</accession>
<evidence type="ECO:0000313" key="7">
    <source>
        <dbReference type="Proteomes" id="UP000294562"/>
    </source>
</evidence>
<dbReference type="AlphaFoldDB" id="A0A4R6APC2"/>
<dbReference type="GO" id="GO:0003700">
    <property type="term" value="F:DNA-binding transcription factor activity"/>
    <property type="evidence" value="ECO:0007669"/>
    <property type="project" value="InterPro"/>
</dbReference>
<evidence type="ECO:0000256" key="4">
    <source>
        <dbReference type="ARBA" id="ARBA00023163"/>
    </source>
</evidence>
<dbReference type="Pfam" id="PF00126">
    <property type="entry name" value="HTH_1"/>
    <property type="match status" value="1"/>
</dbReference>
<name>A0A4R6APC2_9RHOB</name>
<dbReference type="PROSITE" id="PS50931">
    <property type="entry name" value="HTH_LYSR"/>
    <property type="match status" value="1"/>
</dbReference>
<dbReference type="InterPro" id="IPR058163">
    <property type="entry name" value="LysR-type_TF_proteobact-type"/>
</dbReference>
<dbReference type="InterPro" id="IPR005119">
    <property type="entry name" value="LysR_subst-bd"/>
</dbReference>
<dbReference type="InterPro" id="IPR000847">
    <property type="entry name" value="LysR_HTH_N"/>
</dbReference>
<dbReference type="GO" id="GO:0006351">
    <property type="term" value="P:DNA-templated transcription"/>
    <property type="evidence" value="ECO:0007669"/>
    <property type="project" value="TreeGrafter"/>
</dbReference>
<organism evidence="6 7">
    <name type="scientific">Meridianimarinicoccus aquatilis</name>
    <dbReference type="NCBI Taxonomy" id="2552766"/>
    <lineage>
        <taxon>Bacteria</taxon>
        <taxon>Pseudomonadati</taxon>
        <taxon>Pseudomonadota</taxon>
        <taxon>Alphaproteobacteria</taxon>
        <taxon>Rhodobacterales</taxon>
        <taxon>Paracoccaceae</taxon>
        <taxon>Meridianimarinicoccus</taxon>
    </lineage>
</organism>
<protein>
    <submittedName>
        <fullName evidence="6">LysR family transcriptional regulator</fullName>
    </submittedName>
</protein>
<keyword evidence="2" id="KW-0805">Transcription regulation</keyword>
<evidence type="ECO:0000259" key="5">
    <source>
        <dbReference type="PROSITE" id="PS50931"/>
    </source>
</evidence>
<dbReference type="Gene3D" id="1.10.10.10">
    <property type="entry name" value="Winged helix-like DNA-binding domain superfamily/Winged helix DNA-binding domain"/>
    <property type="match status" value="1"/>
</dbReference>
<feature type="domain" description="HTH lysR-type" evidence="5">
    <location>
        <begin position="3"/>
        <end position="60"/>
    </location>
</feature>
<comment type="similarity">
    <text evidence="1">Belongs to the LysR transcriptional regulatory family.</text>
</comment>
<dbReference type="SUPFAM" id="SSF53850">
    <property type="entry name" value="Periplasmic binding protein-like II"/>
    <property type="match status" value="1"/>
</dbReference>